<evidence type="ECO:0000313" key="1">
    <source>
        <dbReference type="EMBL" id="OGC15934.1"/>
    </source>
</evidence>
<comment type="caution">
    <text evidence="1">The sequence shown here is derived from an EMBL/GenBank/DDBJ whole genome shotgun (WGS) entry which is preliminary data.</text>
</comment>
<dbReference type="EMBL" id="MEUA01000016">
    <property type="protein sequence ID" value="OGC15934.1"/>
    <property type="molecule type" value="Genomic_DNA"/>
</dbReference>
<dbReference type="AlphaFoldDB" id="A0A1F4S679"/>
<name>A0A1F4S679_UNCSA</name>
<proteinExistence type="predicted"/>
<protein>
    <submittedName>
        <fullName evidence="1">Uncharacterized protein</fullName>
    </submittedName>
</protein>
<sequence>MGSKAVGSGMTPYMRMKTRGGDLVAEALLTGKKIAVLGTVEVSDFMQTSGQSPAGLDAGVQQFISIWNALGGSPEAYDDSTCFKQQVRTMAEYMGWAFMYGMVQQGYEASMPSWPAGATLTYPLADSNDLIGSMECKLVFSGTPSGEISITMTASEDGYGAPKSGSYSGTSTLIIPEGTMLATATMLLEDTGNGPDLTSITITGTTSPDGNIVSTVMLPGGTGTGTLKNSAGTQIGTIEFTSTGGTLYMDTGTSEAFTY</sequence>
<accession>A0A1F4S679</accession>
<evidence type="ECO:0000313" key="2">
    <source>
        <dbReference type="Proteomes" id="UP000177905"/>
    </source>
</evidence>
<organism evidence="1 2">
    <name type="scientific">candidate division WOR-1 bacterium RIFOXYB2_FULL_36_35</name>
    <dbReference type="NCBI Taxonomy" id="1802578"/>
    <lineage>
        <taxon>Bacteria</taxon>
        <taxon>Bacillati</taxon>
        <taxon>Saganbacteria</taxon>
    </lineage>
</organism>
<reference evidence="1 2" key="1">
    <citation type="journal article" date="2016" name="Nat. Commun.">
        <title>Thousands of microbial genomes shed light on interconnected biogeochemical processes in an aquifer system.</title>
        <authorList>
            <person name="Anantharaman K."/>
            <person name="Brown C.T."/>
            <person name="Hug L.A."/>
            <person name="Sharon I."/>
            <person name="Castelle C.J."/>
            <person name="Probst A.J."/>
            <person name="Thomas B.C."/>
            <person name="Singh A."/>
            <person name="Wilkins M.J."/>
            <person name="Karaoz U."/>
            <person name="Brodie E.L."/>
            <person name="Williams K.H."/>
            <person name="Hubbard S.S."/>
            <person name="Banfield J.F."/>
        </authorList>
    </citation>
    <scope>NUCLEOTIDE SEQUENCE [LARGE SCALE GENOMIC DNA]</scope>
</reference>
<dbReference type="Proteomes" id="UP000177905">
    <property type="component" value="Unassembled WGS sequence"/>
</dbReference>
<gene>
    <name evidence="1" type="ORF">A2290_06765</name>
</gene>